<comment type="caution">
    <text evidence="1">The sequence shown here is derived from an EMBL/GenBank/DDBJ whole genome shotgun (WGS) entry which is preliminary data.</text>
</comment>
<accession>A0A0J7N505</accession>
<protein>
    <submittedName>
        <fullName evidence="1">Penicillin-binding protein 4 family protein</fullName>
    </submittedName>
</protein>
<organism evidence="1 2">
    <name type="scientific">Lasius niger</name>
    <name type="common">Black garden ant</name>
    <dbReference type="NCBI Taxonomy" id="67767"/>
    <lineage>
        <taxon>Eukaryota</taxon>
        <taxon>Metazoa</taxon>
        <taxon>Ecdysozoa</taxon>
        <taxon>Arthropoda</taxon>
        <taxon>Hexapoda</taxon>
        <taxon>Insecta</taxon>
        <taxon>Pterygota</taxon>
        <taxon>Neoptera</taxon>
        <taxon>Endopterygota</taxon>
        <taxon>Hymenoptera</taxon>
        <taxon>Apocrita</taxon>
        <taxon>Aculeata</taxon>
        <taxon>Formicoidea</taxon>
        <taxon>Formicidae</taxon>
        <taxon>Formicinae</taxon>
        <taxon>Lasius</taxon>
        <taxon>Lasius</taxon>
    </lineage>
</organism>
<keyword evidence="2" id="KW-1185">Reference proteome</keyword>
<dbReference type="EMBL" id="LBMM01009945">
    <property type="protein sequence ID" value="KMQ87770.1"/>
    <property type="molecule type" value="Genomic_DNA"/>
</dbReference>
<evidence type="ECO:0000313" key="1">
    <source>
        <dbReference type="EMBL" id="KMQ87770.1"/>
    </source>
</evidence>
<dbReference type="Proteomes" id="UP000036403">
    <property type="component" value="Unassembled WGS sequence"/>
</dbReference>
<reference evidence="1 2" key="1">
    <citation type="submission" date="2015-04" db="EMBL/GenBank/DDBJ databases">
        <title>Lasius niger genome sequencing.</title>
        <authorList>
            <person name="Konorov E.A."/>
            <person name="Nikitin M.A."/>
            <person name="Kirill M.V."/>
            <person name="Chang P."/>
        </authorList>
    </citation>
    <scope>NUCLEOTIDE SEQUENCE [LARGE SCALE GENOMIC DNA]</scope>
    <source>
        <tissue evidence="1">Whole</tissue>
    </source>
</reference>
<name>A0A0J7N505_LASNI</name>
<dbReference type="PaxDb" id="67767-A0A0J7N505"/>
<gene>
    <name evidence="1" type="ORF">RF55_12862</name>
</gene>
<dbReference type="AlphaFoldDB" id="A0A0J7N505"/>
<sequence>MKKADERKWLDYKETFQDYAMEKIAILQNLKLPKDSIIHCLIDGINNIAIKSVAASISTESVDDFLEQMHHITSTCEVASADIIENSSDKVSSSFTEVSIDFNQSIENQLITVFQEVKNTEIPIHDDDYFVKINLRDESVYVFAPRRFAEWYPFDHVDIDHGPD</sequence>
<evidence type="ECO:0000313" key="2">
    <source>
        <dbReference type="Proteomes" id="UP000036403"/>
    </source>
</evidence>
<proteinExistence type="predicted"/>